<evidence type="ECO:0000313" key="2">
    <source>
        <dbReference type="Proteomes" id="UP000039865"/>
    </source>
</evidence>
<protein>
    <submittedName>
        <fullName evidence="1">Uncharacterized protein</fullName>
    </submittedName>
</protein>
<gene>
    <name evidence="1" type="primary">Contig5700.g6098</name>
    <name evidence="1" type="ORF">STYLEM_3559</name>
</gene>
<dbReference type="EMBL" id="CCKQ01003465">
    <property type="protein sequence ID" value="CDW74579.1"/>
    <property type="molecule type" value="Genomic_DNA"/>
</dbReference>
<evidence type="ECO:0000313" key="1">
    <source>
        <dbReference type="EMBL" id="CDW74579.1"/>
    </source>
</evidence>
<keyword evidence="2" id="KW-1185">Reference proteome</keyword>
<name>A0A078A1C4_STYLE</name>
<sequence length="422" mass="49238">MDNQFVPLYDRVDQAIDKSDFTTVVQYVVKNTNMCKQDPQSIQRLLNNLTRLNLTDFINEVFQALIKIQFTFDSIEYVQPLGKMIEVNKTMTQINVLNQLIINKVTIDTNMIQKALEQCFDQLSDNKEGNTEVEIEKAIINLTKSVLNDPGKYLTQDFVVFLIDRFIQSGKFEEAEKILLDTRLSIQMYPELWKHFIDSQSKFGKYDYCIQIIDQLKTKSVSTGYDHLYNIIIEKFIQVNQRTKPQQIFELFLKLSHRKVLFTYFNQIETLIQIYQLKDLEQFKSAIVEIDYSLDPNAFNLIINLILDAKDFVTAIGMFELVFDSQIKKVDLSQVDVSPNALKVLLKIQTQKLKQGLDWKLEDLSLQGLEHDTQFGKESMIKKWLPIQNDLENSKYLKIDQADQISLNDELSIISKSDYELI</sequence>
<reference evidence="1 2" key="1">
    <citation type="submission" date="2014-06" db="EMBL/GenBank/DDBJ databases">
        <authorList>
            <person name="Swart Estienne"/>
        </authorList>
    </citation>
    <scope>NUCLEOTIDE SEQUENCE [LARGE SCALE GENOMIC DNA]</scope>
    <source>
        <strain evidence="1 2">130c</strain>
    </source>
</reference>
<dbReference type="AlphaFoldDB" id="A0A078A1C4"/>
<organism evidence="1 2">
    <name type="scientific">Stylonychia lemnae</name>
    <name type="common">Ciliate</name>
    <dbReference type="NCBI Taxonomy" id="5949"/>
    <lineage>
        <taxon>Eukaryota</taxon>
        <taxon>Sar</taxon>
        <taxon>Alveolata</taxon>
        <taxon>Ciliophora</taxon>
        <taxon>Intramacronucleata</taxon>
        <taxon>Spirotrichea</taxon>
        <taxon>Stichotrichia</taxon>
        <taxon>Sporadotrichida</taxon>
        <taxon>Oxytrichidae</taxon>
        <taxon>Stylonychinae</taxon>
        <taxon>Stylonychia</taxon>
    </lineage>
</organism>
<accession>A0A078A1C4</accession>
<dbReference type="InParanoid" id="A0A078A1C4"/>
<proteinExistence type="predicted"/>
<dbReference type="Proteomes" id="UP000039865">
    <property type="component" value="Unassembled WGS sequence"/>
</dbReference>